<dbReference type="EMBL" id="FPHJ01000043">
    <property type="protein sequence ID" value="SFV64511.1"/>
    <property type="molecule type" value="Genomic_DNA"/>
</dbReference>
<feature type="domain" description="Helicase ATP-binding" evidence="10">
    <location>
        <begin position="607"/>
        <end position="768"/>
    </location>
</feature>
<dbReference type="FunFam" id="3.40.50.300:FF:000546">
    <property type="entry name" value="Transcription-repair-coupling factor"/>
    <property type="match status" value="1"/>
</dbReference>
<dbReference type="Gene3D" id="3.40.50.300">
    <property type="entry name" value="P-loop containing nucleotide triphosphate hydrolases"/>
    <property type="match status" value="2"/>
</dbReference>
<dbReference type="InterPro" id="IPR004576">
    <property type="entry name" value="Mfd"/>
</dbReference>
<evidence type="ECO:0000256" key="5">
    <source>
        <dbReference type="ARBA" id="ARBA00022801"/>
    </source>
</evidence>
<dbReference type="PROSITE" id="PS51192">
    <property type="entry name" value="HELICASE_ATP_BIND_1"/>
    <property type="match status" value="1"/>
</dbReference>
<dbReference type="Gene3D" id="2.40.10.170">
    <property type="match status" value="1"/>
</dbReference>
<evidence type="ECO:0000256" key="3">
    <source>
        <dbReference type="ARBA" id="ARBA00022741"/>
    </source>
</evidence>
<dbReference type="Gene3D" id="3.40.50.11140">
    <property type="match status" value="1"/>
</dbReference>
<dbReference type="Pfam" id="PF21132">
    <property type="entry name" value="MFD_D3"/>
    <property type="match status" value="1"/>
</dbReference>
<feature type="domain" description="Helicase C-terminal" evidence="11">
    <location>
        <begin position="781"/>
        <end position="943"/>
    </location>
</feature>
<evidence type="ECO:0000256" key="6">
    <source>
        <dbReference type="ARBA" id="ARBA00022806"/>
    </source>
</evidence>
<dbReference type="SMART" id="SM00490">
    <property type="entry name" value="HELICc"/>
    <property type="match status" value="1"/>
</dbReference>
<evidence type="ECO:0000256" key="7">
    <source>
        <dbReference type="ARBA" id="ARBA00022840"/>
    </source>
</evidence>
<comment type="subcellular location">
    <subcellularLocation>
        <location evidence="1">Cytoplasm</location>
    </subcellularLocation>
</comment>
<dbReference type="Gene3D" id="3.40.50.11180">
    <property type="match status" value="1"/>
</dbReference>
<dbReference type="PROSITE" id="PS51194">
    <property type="entry name" value="HELICASE_CTER"/>
    <property type="match status" value="1"/>
</dbReference>
<dbReference type="InterPro" id="IPR036101">
    <property type="entry name" value="CarD-like/TRCF_RID_sf"/>
</dbReference>
<gene>
    <name evidence="12" type="ORF">MNB_SUP05-5-35</name>
</gene>
<dbReference type="Pfam" id="PF02559">
    <property type="entry name" value="CarD_TRCF_RID"/>
    <property type="match status" value="1"/>
</dbReference>
<keyword evidence="3" id="KW-0547">Nucleotide-binding</keyword>
<keyword evidence="2" id="KW-0963">Cytoplasm</keyword>
<dbReference type="InterPro" id="IPR037235">
    <property type="entry name" value="TRCF-like_C_D7"/>
</dbReference>
<dbReference type="SMART" id="SM00982">
    <property type="entry name" value="TRCF"/>
    <property type="match status" value="1"/>
</dbReference>
<organism evidence="12">
    <name type="scientific">hydrothermal vent metagenome</name>
    <dbReference type="NCBI Taxonomy" id="652676"/>
    <lineage>
        <taxon>unclassified sequences</taxon>
        <taxon>metagenomes</taxon>
        <taxon>ecological metagenomes</taxon>
    </lineage>
</organism>
<dbReference type="InterPro" id="IPR003711">
    <property type="entry name" value="CarD-like/TRCF_RID"/>
</dbReference>
<keyword evidence="6" id="KW-0347">Helicase</keyword>
<dbReference type="PANTHER" id="PTHR47964:SF1">
    <property type="entry name" value="ATP-DEPENDENT DNA HELICASE HOMOLOG RECG, CHLOROPLASTIC"/>
    <property type="match status" value="1"/>
</dbReference>
<evidence type="ECO:0000259" key="11">
    <source>
        <dbReference type="PROSITE" id="PS51194"/>
    </source>
</evidence>
<keyword evidence="5" id="KW-0378">Hydrolase</keyword>
<protein>
    <submittedName>
        <fullName evidence="12">Transcription-repair coupling factor</fullName>
    </submittedName>
</protein>
<proteinExistence type="inferred from homology"/>
<dbReference type="GO" id="GO:0005737">
    <property type="term" value="C:cytoplasm"/>
    <property type="evidence" value="ECO:0007669"/>
    <property type="project" value="UniProtKB-SubCell"/>
</dbReference>
<dbReference type="GO" id="GO:0016787">
    <property type="term" value="F:hydrolase activity"/>
    <property type="evidence" value="ECO:0007669"/>
    <property type="project" value="UniProtKB-KW"/>
</dbReference>
<evidence type="ECO:0000259" key="10">
    <source>
        <dbReference type="PROSITE" id="PS51192"/>
    </source>
</evidence>
<dbReference type="Pfam" id="PF00271">
    <property type="entry name" value="Helicase_C"/>
    <property type="match status" value="1"/>
</dbReference>
<dbReference type="Pfam" id="PF17757">
    <property type="entry name" value="UvrB_inter"/>
    <property type="match status" value="1"/>
</dbReference>
<dbReference type="InterPro" id="IPR005118">
    <property type="entry name" value="TRCF_C"/>
</dbReference>
<dbReference type="Gene3D" id="3.30.2060.10">
    <property type="entry name" value="Penicillin-binding protein 1b domain"/>
    <property type="match status" value="1"/>
</dbReference>
<dbReference type="FunFam" id="3.40.50.300:FF:000300">
    <property type="entry name" value="Transcription-repair-coupling factor"/>
    <property type="match status" value="1"/>
</dbReference>
<dbReference type="InterPro" id="IPR014001">
    <property type="entry name" value="Helicase_ATP-bd"/>
</dbReference>
<evidence type="ECO:0000256" key="1">
    <source>
        <dbReference type="ARBA" id="ARBA00004496"/>
    </source>
</evidence>
<dbReference type="GO" id="GO:0005524">
    <property type="term" value="F:ATP binding"/>
    <property type="evidence" value="ECO:0007669"/>
    <property type="project" value="UniProtKB-KW"/>
</dbReference>
<evidence type="ECO:0000313" key="12">
    <source>
        <dbReference type="EMBL" id="SFV64511.1"/>
    </source>
</evidence>
<dbReference type="GO" id="GO:0006281">
    <property type="term" value="P:DNA repair"/>
    <property type="evidence" value="ECO:0007669"/>
    <property type="project" value="UniProtKB-KW"/>
</dbReference>
<reference evidence="12" key="1">
    <citation type="submission" date="2016-10" db="EMBL/GenBank/DDBJ databases">
        <authorList>
            <person name="de Groot N.N."/>
        </authorList>
    </citation>
    <scope>NUCLEOTIDE SEQUENCE</scope>
</reference>
<dbReference type="NCBIfam" id="TIGR00580">
    <property type="entry name" value="mfd"/>
    <property type="match status" value="1"/>
</dbReference>
<dbReference type="GO" id="GO:0003684">
    <property type="term" value="F:damaged DNA binding"/>
    <property type="evidence" value="ECO:0007669"/>
    <property type="project" value="InterPro"/>
</dbReference>
<dbReference type="Gene3D" id="3.90.1150.50">
    <property type="entry name" value="Transcription-repair-coupling factor, D7 domain"/>
    <property type="match status" value="1"/>
</dbReference>
<dbReference type="InterPro" id="IPR047112">
    <property type="entry name" value="RecG/Mfd"/>
</dbReference>
<dbReference type="SMART" id="SM01058">
    <property type="entry name" value="CarD_TRCF"/>
    <property type="match status" value="1"/>
</dbReference>
<dbReference type="HAMAP" id="MF_00969">
    <property type="entry name" value="TRCF"/>
    <property type="match status" value="1"/>
</dbReference>
<evidence type="ECO:0000256" key="2">
    <source>
        <dbReference type="ARBA" id="ARBA00022490"/>
    </source>
</evidence>
<dbReference type="SUPFAM" id="SSF143517">
    <property type="entry name" value="TRCF domain-like"/>
    <property type="match status" value="1"/>
</dbReference>
<accession>A0A1W1CFK2</accession>
<dbReference type="InterPro" id="IPR041471">
    <property type="entry name" value="UvrB_inter"/>
</dbReference>
<dbReference type="SMART" id="SM00487">
    <property type="entry name" value="DEXDc"/>
    <property type="match status" value="1"/>
</dbReference>
<keyword evidence="7" id="KW-0067">ATP-binding</keyword>
<dbReference type="PANTHER" id="PTHR47964">
    <property type="entry name" value="ATP-DEPENDENT DNA HELICASE HOMOLOG RECG, CHLOROPLASTIC"/>
    <property type="match status" value="1"/>
</dbReference>
<dbReference type="CDD" id="cd17991">
    <property type="entry name" value="DEXHc_TRCF"/>
    <property type="match status" value="1"/>
</dbReference>
<dbReference type="InterPro" id="IPR027417">
    <property type="entry name" value="P-loop_NTPase"/>
</dbReference>
<evidence type="ECO:0000256" key="9">
    <source>
        <dbReference type="ARBA" id="ARBA00023204"/>
    </source>
</evidence>
<dbReference type="InterPro" id="IPR001650">
    <property type="entry name" value="Helicase_C-like"/>
</dbReference>
<dbReference type="InterPro" id="IPR048635">
    <property type="entry name" value="MFD_D3"/>
</dbReference>
<dbReference type="Pfam" id="PF00270">
    <property type="entry name" value="DEAD"/>
    <property type="match status" value="1"/>
</dbReference>
<dbReference type="GO" id="GO:0003678">
    <property type="term" value="F:DNA helicase activity"/>
    <property type="evidence" value="ECO:0007669"/>
    <property type="project" value="TreeGrafter"/>
</dbReference>
<dbReference type="InterPro" id="IPR011545">
    <property type="entry name" value="DEAD/DEAH_box_helicase_dom"/>
</dbReference>
<keyword evidence="9" id="KW-0234">DNA repair</keyword>
<evidence type="ECO:0000256" key="8">
    <source>
        <dbReference type="ARBA" id="ARBA00023125"/>
    </source>
</evidence>
<dbReference type="SUPFAM" id="SSF52540">
    <property type="entry name" value="P-loop containing nucleoside triphosphate hydrolases"/>
    <property type="match status" value="4"/>
</dbReference>
<evidence type="ECO:0000256" key="4">
    <source>
        <dbReference type="ARBA" id="ARBA00022763"/>
    </source>
</evidence>
<dbReference type="Pfam" id="PF03461">
    <property type="entry name" value="TRCF"/>
    <property type="match status" value="1"/>
</dbReference>
<dbReference type="SUPFAM" id="SSF141259">
    <property type="entry name" value="CarD-like"/>
    <property type="match status" value="1"/>
</dbReference>
<name>A0A1W1CFK2_9ZZZZ</name>
<dbReference type="AlphaFoldDB" id="A0A1W1CFK2"/>
<keyword evidence="4" id="KW-0227">DNA damage</keyword>
<sequence length="1132" mass="129486">MSFFNFPTIQQGLTQKWSGLYGSSQSLALVEFVEKTESVVLFIVDNSKQSQQLQQDISFYNKDFEVFSFPDWEVLPYDSFSPHQDIISQRLKTLKKLPQLKKGILIVTLETLLQRICPPEFLDKYGFVMNVGDNLDIEGFSYQLLSLGYQRTQKVLIPGEFSIKGSIIDVFAMGAKQPFRLDLFDEEIETIRFFDVETQRSIEEVKNIELLPAKEFVADKESIDLFVENYQKQALENSVILEAVKEGRFLGGIEFFLPLFFKKTATLFDYLPQDFIYCSSDNLSQQVSDCWLEIDERYQKIKKDRAILQPEIVFLKPEILFSKLKQQQRITIQRPNAVKTTINFKTQLLPPLIIKNDTPKPLSRLLTFVNNFQGRVLFIVESLGRQEFLIELLNQHIQDLKQIESWHNFLKNNNKFSITVAQLSESLFLNDIVVITEGDIFGNELVQQRRRRRAKHKDFGDSIKNLVELKIGDAVVHEKYGVGRYLGIESVVYDEQPQDFIRILYAKNSKLNVPITSLNLISSYSGASPEYAPLHTLGSGQWAKVKKKAAESLHDVAAELLEIYAKRESSKGFVMDKPSDAYSNFVADFPFEETPDQQKAIDEVVFDMQKPRPMDRLICGDVGFGKTEIAMRAAFIAIESGKQVVLLTPTTLLANQHYDSFVNRFTKYPVNIGVLSRFQTAKQQKQTLLGLEQGQVDIVIGTHKLLNKSIKYANLGLMIVDEEHRFGVKQKEKFKALKSDIDILTMTATPIPRTLNMALGDLKDLSIIATPPKKRVAIKTFVNEWNNGIVKEACLREVHRGGQIFILHNEIDTIDLMADKLEELLPNISLRIAHGQMPERELELVMKDFYHQRFQILLCTTIIETGIDIPSANTIIINNAQNFGLAQLHQLRGRVGRSHHQAYAYLMIKSKQGLTDNAKKRLDAISALEDLGAGFMLANHDLEIRGAGELLGEGQSGKIQEIGFSLYHDLLKRTIEAMKANKKIDLSVQDEVDIDLNFSTILPEDYIFDVHERLIFYKRIASSKNEQELKDIRIELIDRFGLLPESVNNLFDITLLKQLIEPMGIVQIFADDNQIKIVFNISPNINTEKFIEILQQNPQTYRFDGKTKLVVAQKTTRESRIAELNKILLRIQ</sequence>
<keyword evidence="8" id="KW-0238">DNA-binding</keyword>